<reference evidence="1 2" key="1">
    <citation type="submission" date="2018-12" db="EMBL/GenBank/DDBJ databases">
        <authorList>
            <person name="Yang E."/>
        </authorList>
    </citation>
    <scope>NUCLEOTIDE SEQUENCE [LARGE SCALE GENOMIC DNA]</scope>
    <source>
        <strain evidence="1 2">SOD</strain>
    </source>
</reference>
<proteinExistence type="predicted"/>
<evidence type="ECO:0008006" key="3">
    <source>
        <dbReference type="Google" id="ProtNLM"/>
    </source>
</evidence>
<dbReference type="Proteomes" id="UP000278085">
    <property type="component" value="Unassembled WGS sequence"/>
</dbReference>
<gene>
    <name evidence="1" type="ORF">EJB06_15705</name>
</gene>
<evidence type="ECO:0000313" key="2">
    <source>
        <dbReference type="Proteomes" id="UP000278085"/>
    </source>
</evidence>
<comment type="caution">
    <text evidence="1">The sequence shown here is derived from an EMBL/GenBank/DDBJ whole genome shotgun (WGS) entry which is preliminary data.</text>
</comment>
<accession>A0A430HLE8</accession>
<dbReference type="RefSeq" id="WP_126074960.1">
    <property type="nucleotide sequence ID" value="NZ_CP051166.1"/>
</dbReference>
<sequence length="225" mass="24962">MRKFSLRLVRSSERLFWSGRTLVRRAYAAAWATAPESMGDDYDFAVLICDHDEVLGNLNIKRRTADTLLPSETYFRQRHWEGQCEVDAGKVAELCSLAVCASLSNRERILVFNGLILGTHLLGMQEDIRVYATVQRTALINTLTRLLKYPFIASEIQDVSGAGIPDDKYWTTAPMPQLYYLVHGASTDTASFKLLHSFLRDGLSIEPVCGAPGPAASAPPPLALE</sequence>
<keyword evidence="2" id="KW-1185">Reference proteome</keyword>
<dbReference type="AlphaFoldDB" id="A0A430HLE8"/>
<name>A0A430HLE8_9BURK</name>
<protein>
    <recommendedName>
        <fullName evidence="3">GNAT family N-acetyltransferase</fullName>
    </recommendedName>
</protein>
<evidence type="ECO:0000313" key="1">
    <source>
        <dbReference type="EMBL" id="RSZ58387.1"/>
    </source>
</evidence>
<dbReference type="EMBL" id="RXLQ01000007">
    <property type="protein sequence ID" value="RSZ58387.1"/>
    <property type="molecule type" value="Genomic_DNA"/>
</dbReference>
<dbReference type="OrthoDB" id="581844at2"/>
<organism evidence="1 2">
    <name type="scientific">Massilia atriviolacea</name>
    <dbReference type="NCBI Taxonomy" id="2495579"/>
    <lineage>
        <taxon>Bacteria</taxon>
        <taxon>Pseudomonadati</taxon>
        <taxon>Pseudomonadota</taxon>
        <taxon>Betaproteobacteria</taxon>
        <taxon>Burkholderiales</taxon>
        <taxon>Oxalobacteraceae</taxon>
        <taxon>Telluria group</taxon>
        <taxon>Massilia</taxon>
    </lineage>
</organism>